<comment type="caution">
    <text evidence="2">The sequence shown here is derived from an EMBL/GenBank/DDBJ whole genome shotgun (WGS) entry which is preliminary data.</text>
</comment>
<protein>
    <submittedName>
        <fullName evidence="2">Uncharacterized protein</fullName>
    </submittedName>
</protein>
<gene>
    <name evidence="2" type="ORF">G3446_22455</name>
</gene>
<proteinExistence type="predicted"/>
<keyword evidence="3" id="KW-1185">Reference proteome</keyword>
<evidence type="ECO:0000256" key="1">
    <source>
        <dbReference type="SAM" id="SignalP"/>
    </source>
</evidence>
<evidence type="ECO:0000313" key="2">
    <source>
        <dbReference type="EMBL" id="NEV64595.1"/>
    </source>
</evidence>
<accession>A0A6M0K869</accession>
<sequence length="81" mass="8697">MGQRAPTTLALLLWSAFTGAAGFPLTCASVARTADAELASHAACAAREGEQLILAPTHLQQMRYETEGLASVWVAGRWYYV</sequence>
<dbReference type="EMBL" id="JAAIJQ010000100">
    <property type="protein sequence ID" value="NEV64595.1"/>
    <property type="molecule type" value="Genomic_DNA"/>
</dbReference>
<dbReference type="RefSeq" id="WP_164455487.1">
    <property type="nucleotide sequence ID" value="NZ_JAAIJQ010000100.1"/>
</dbReference>
<organism evidence="2 3">
    <name type="scientific">Thiorhodococcus minor</name>
    <dbReference type="NCBI Taxonomy" id="57489"/>
    <lineage>
        <taxon>Bacteria</taxon>
        <taxon>Pseudomonadati</taxon>
        <taxon>Pseudomonadota</taxon>
        <taxon>Gammaproteobacteria</taxon>
        <taxon>Chromatiales</taxon>
        <taxon>Chromatiaceae</taxon>
        <taxon>Thiorhodococcus</taxon>
    </lineage>
</organism>
<reference evidence="2 3" key="1">
    <citation type="submission" date="2020-02" db="EMBL/GenBank/DDBJ databases">
        <title>Genome sequences of Thiorhodococcus mannitoliphagus and Thiorhodococcus minor, purple sulfur photosynthetic bacteria in the gammaproteobacterial family, Chromatiaceae.</title>
        <authorList>
            <person name="Aviles F.A."/>
            <person name="Meyer T.E."/>
            <person name="Kyndt J.A."/>
        </authorList>
    </citation>
    <scope>NUCLEOTIDE SEQUENCE [LARGE SCALE GENOMIC DNA]</scope>
    <source>
        <strain evidence="2 3">DSM 11518</strain>
    </source>
</reference>
<keyword evidence="1" id="KW-0732">Signal</keyword>
<feature type="signal peptide" evidence="1">
    <location>
        <begin position="1"/>
        <end position="20"/>
    </location>
</feature>
<feature type="chain" id="PRO_5027096887" evidence="1">
    <location>
        <begin position="21"/>
        <end position="81"/>
    </location>
</feature>
<dbReference type="Proteomes" id="UP000483379">
    <property type="component" value="Unassembled WGS sequence"/>
</dbReference>
<dbReference type="AlphaFoldDB" id="A0A6M0K869"/>
<evidence type="ECO:0000313" key="3">
    <source>
        <dbReference type="Proteomes" id="UP000483379"/>
    </source>
</evidence>
<name>A0A6M0K869_9GAMM</name>